<dbReference type="InterPro" id="IPR027478">
    <property type="entry name" value="LdcA_N"/>
</dbReference>
<dbReference type="InterPro" id="IPR040921">
    <property type="entry name" value="Peptidase_S66C"/>
</dbReference>
<feature type="active site" description="Charge relay system" evidence="6">
    <location>
        <position position="203"/>
    </location>
</feature>
<dbReference type="Gene3D" id="3.50.30.60">
    <property type="entry name" value="LD-carboxypeptidase A C-terminal domain-like"/>
    <property type="match status" value="1"/>
</dbReference>
<evidence type="ECO:0000256" key="6">
    <source>
        <dbReference type="PIRSR" id="PIRSR028757-1"/>
    </source>
</evidence>
<evidence type="ECO:0000313" key="9">
    <source>
        <dbReference type="EMBL" id="MCJ8145750.1"/>
    </source>
</evidence>
<keyword evidence="2" id="KW-0121">Carboxypeptidase</keyword>
<accession>A0A9X2B9M7</accession>
<dbReference type="SUPFAM" id="SSF141986">
    <property type="entry name" value="LD-carboxypeptidase A C-terminal domain-like"/>
    <property type="match status" value="1"/>
</dbReference>
<dbReference type="AlphaFoldDB" id="A0A9X2B9M7"/>
<evidence type="ECO:0000256" key="2">
    <source>
        <dbReference type="ARBA" id="ARBA00022645"/>
    </source>
</evidence>
<dbReference type="Proteomes" id="UP001139701">
    <property type="component" value="Unassembled WGS sequence"/>
</dbReference>
<dbReference type="GO" id="GO:0006508">
    <property type="term" value="P:proteolysis"/>
    <property type="evidence" value="ECO:0007669"/>
    <property type="project" value="UniProtKB-KW"/>
</dbReference>
<dbReference type="RefSeq" id="WP_241570455.1">
    <property type="nucleotide sequence ID" value="NZ_JAKUML010000003.1"/>
</dbReference>
<dbReference type="SUPFAM" id="SSF52317">
    <property type="entry name" value="Class I glutamine amidotransferase-like"/>
    <property type="match status" value="1"/>
</dbReference>
<evidence type="ECO:0000256" key="4">
    <source>
        <dbReference type="ARBA" id="ARBA00022801"/>
    </source>
</evidence>
<feature type="domain" description="LD-carboxypeptidase N-terminal" evidence="7">
    <location>
        <begin position="4"/>
        <end position="111"/>
    </location>
</feature>
<dbReference type="Gene3D" id="3.40.50.10740">
    <property type="entry name" value="Class I glutamine amidotransferase-like"/>
    <property type="match status" value="1"/>
</dbReference>
<feature type="active site" description="Nucleophile" evidence="6">
    <location>
        <position position="97"/>
    </location>
</feature>
<keyword evidence="4" id="KW-0378">Hydrolase</keyword>
<proteinExistence type="inferred from homology"/>
<dbReference type="GO" id="GO:0004180">
    <property type="term" value="F:carboxypeptidase activity"/>
    <property type="evidence" value="ECO:0007669"/>
    <property type="project" value="UniProtKB-KW"/>
</dbReference>
<dbReference type="PANTHER" id="PTHR30237:SF2">
    <property type="entry name" value="MUREIN TETRAPEPTIDE CARBOXYPEPTIDASE"/>
    <property type="match status" value="1"/>
</dbReference>
<organism evidence="9 10">
    <name type="scientific">Acinetobacter sedimenti</name>
    <dbReference type="NCBI Taxonomy" id="2919922"/>
    <lineage>
        <taxon>Bacteria</taxon>
        <taxon>Pseudomonadati</taxon>
        <taxon>Pseudomonadota</taxon>
        <taxon>Gammaproteobacteria</taxon>
        <taxon>Moraxellales</taxon>
        <taxon>Moraxellaceae</taxon>
        <taxon>Acinetobacter</taxon>
    </lineage>
</organism>
<name>A0A9X2B9M7_9GAMM</name>
<dbReference type="EMBL" id="JAKUML010000003">
    <property type="protein sequence ID" value="MCJ8145750.1"/>
    <property type="molecule type" value="Genomic_DNA"/>
</dbReference>
<sequence>MMKIKVIAPSACVDQDQILFAQQQMQDLDVDIELSNNIFASHRYLAGSVAERLEDLKQACLEPSIDAIWFGRGGTGSAQLLPHLDTWLLGKPLIGYSDSTVLLNYIAMQGGHALHAPVFQEIASKNLNEVMPISKDAQEVLALLHPMLGEMPQQYTVSPYNTFSQQATEIKGVVLGGNLATLCSVQGTPWALELKQDSILLLEDVGEPFYRLERLLVQLLQSIDTTKLKAIVMGDFHQCPQKNVPHDLMNIFAEHCDSLVIPLFQADWFGHGESNRPFWIGGHSTLKGQQLQICKRSK</sequence>
<dbReference type="PANTHER" id="PTHR30237">
    <property type="entry name" value="MURAMOYLTETRAPEPTIDE CARBOXYPEPTIDASE"/>
    <property type="match status" value="1"/>
</dbReference>
<gene>
    <name evidence="9" type="ORF">MKI79_02300</name>
</gene>
<comment type="similarity">
    <text evidence="1">Belongs to the peptidase S66 family.</text>
</comment>
<dbReference type="GO" id="GO:0008236">
    <property type="term" value="F:serine-type peptidase activity"/>
    <property type="evidence" value="ECO:0007669"/>
    <property type="project" value="UniProtKB-KW"/>
</dbReference>
<feature type="domain" description="LD-carboxypeptidase C-terminal" evidence="8">
    <location>
        <begin position="171"/>
        <end position="286"/>
    </location>
</feature>
<evidence type="ECO:0000259" key="8">
    <source>
        <dbReference type="Pfam" id="PF17676"/>
    </source>
</evidence>
<reference evidence="9" key="1">
    <citation type="submission" date="2022-02" db="EMBL/GenBank/DDBJ databases">
        <title>Acinetobacter A3.8 sp. nov., isolated from Sediment (Zhairuo Island).</title>
        <authorList>
            <person name="Zheng K."/>
        </authorList>
    </citation>
    <scope>NUCLEOTIDE SEQUENCE</scope>
    <source>
        <strain evidence="9">A3.8</strain>
    </source>
</reference>
<dbReference type="Pfam" id="PF17676">
    <property type="entry name" value="Peptidase_S66C"/>
    <property type="match status" value="1"/>
</dbReference>
<comment type="caution">
    <text evidence="9">The sequence shown here is derived from an EMBL/GenBank/DDBJ whole genome shotgun (WGS) entry which is preliminary data.</text>
</comment>
<feature type="active site" description="Charge relay system" evidence="6">
    <location>
        <position position="271"/>
    </location>
</feature>
<dbReference type="InterPro" id="IPR040449">
    <property type="entry name" value="Peptidase_S66_N"/>
</dbReference>
<dbReference type="InterPro" id="IPR027461">
    <property type="entry name" value="Carboxypeptidase_A_C_sf"/>
</dbReference>
<protein>
    <submittedName>
        <fullName evidence="9">LD-carboxypeptidase</fullName>
    </submittedName>
</protein>
<evidence type="ECO:0000313" key="10">
    <source>
        <dbReference type="Proteomes" id="UP001139701"/>
    </source>
</evidence>
<dbReference type="InterPro" id="IPR003507">
    <property type="entry name" value="S66_fam"/>
</dbReference>
<dbReference type="PIRSF" id="PIRSF028757">
    <property type="entry name" value="LD-carboxypeptidase"/>
    <property type="match status" value="1"/>
</dbReference>
<dbReference type="Pfam" id="PF02016">
    <property type="entry name" value="Peptidase_S66"/>
    <property type="match status" value="1"/>
</dbReference>
<dbReference type="InterPro" id="IPR029062">
    <property type="entry name" value="Class_I_gatase-like"/>
</dbReference>
<evidence type="ECO:0000259" key="7">
    <source>
        <dbReference type="Pfam" id="PF02016"/>
    </source>
</evidence>
<evidence type="ECO:0000256" key="1">
    <source>
        <dbReference type="ARBA" id="ARBA00010233"/>
    </source>
</evidence>
<keyword evidence="10" id="KW-1185">Reference proteome</keyword>
<dbReference type="CDD" id="cd07025">
    <property type="entry name" value="Peptidase_S66"/>
    <property type="match status" value="1"/>
</dbReference>
<evidence type="ECO:0000256" key="3">
    <source>
        <dbReference type="ARBA" id="ARBA00022670"/>
    </source>
</evidence>
<keyword evidence="5" id="KW-0720">Serine protease</keyword>
<evidence type="ECO:0000256" key="5">
    <source>
        <dbReference type="ARBA" id="ARBA00022825"/>
    </source>
</evidence>
<keyword evidence="3" id="KW-0645">Protease</keyword>